<name>A0AAD7A6L4_9AGAR</name>
<evidence type="ECO:0000256" key="8">
    <source>
        <dbReference type="ARBA" id="ARBA00040531"/>
    </source>
</evidence>
<comment type="caution">
    <text evidence="12">The sequence shown here is derived from an EMBL/GenBank/DDBJ whole genome shotgun (WGS) entry which is preliminary data.</text>
</comment>
<gene>
    <name evidence="12" type="ORF">DFH08DRAFT_806668</name>
</gene>
<dbReference type="GO" id="GO:0006139">
    <property type="term" value="P:nucleobase-containing compound metabolic process"/>
    <property type="evidence" value="ECO:0007669"/>
    <property type="project" value="InterPro"/>
</dbReference>
<evidence type="ECO:0000256" key="5">
    <source>
        <dbReference type="ARBA" id="ARBA00022839"/>
    </source>
</evidence>
<dbReference type="InterPro" id="IPR002562">
    <property type="entry name" value="3'-5'_exonuclease_dom"/>
</dbReference>
<evidence type="ECO:0000256" key="7">
    <source>
        <dbReference type="ARBA" id="ARBA00023242"/>
    </source>
</evidence>
<keyword evidence="6" id="KW-0460">Magnesium</keyword>
<feature type="domain" description="3'-5' exonuclease" evidence="11">
    <location>
        <begin position="237"/>
        <end position="290"/>
    </location>
</feature>
<dbReference type="Proteomes" id="UP001218218">
    <property type="component" value="Unassembled WGS sequence"/>
</dbReference>
<dbReference type="InterPro" id="IPR051132">
    <property type="entry name" value="3-5_Exonuclease_domain"/>
</dbReference>
<evidence type="ECO:0000256" key="10">
    <source>
        <dbReference type="SAM" id="MobiDB-lite"/>
    </source>
</evidence>
<dbReference type="GO" id="GO:0005634">
    <property type="term" value="C:nucleus"/>
    <property type="evidence" value="ECO:0007669"/>
    <property type="project" value="UniProtKB-SubCell"/>
</dbReference>
<keyword evidence="13" id="KW-1185">Reference proteome</keyword>
<evidence type="ECO:0000256" key="9">
    <source>
        <dbReference type="ARBA" id="ARBA00042761"/>
    </source>
</evidence>
<dbReference type="AlphaFoldDB" id="A0AAD7A6L4"/>
<evidence type="ECO:0000313" key="13">
    <source>
        <dbReference type="Proteomes" id="UP001218218"/>
    </source>
</evidence>
<evidence type="ECO:0000256" key="2">
    <source>
        <dbReference type="ARBA" id="ARBA00022722"/>
    </source>
</evidence>
<evidence type="ECO:0000256" key="4">
    <source>
        <dbReference type="ARBA" id="ARBA00022801"/>
    </source>
</evidence>
<feature type="region of interest" description="Disordered" evidence="10">
    <location>
        <begin position="29"/>
        <end position="58"/>
    </location>
</feature>
<organism evidence="12 13">
    <name type="scientific">Mycena albidolilacea</name>
    <dbReference type="NCBI Taxonomy" id="1033008"/>
    <lineage>
        <taxon>Eukaryota</taxon>
        <taxon>Fungi</taxon>
        <taxon>Dikarya</taxon>
        <taxon>Basidiomycota</taxon>
        <taxon>Agaricomycotina</taxon>
        <taxon>Agaricomycetes</taxon>
        <taxon>Agaricomycetidae</taxon>
        <taxon>Agaricales</taxon>
        <taxon>Marasmiineae</taxon>
        <taxon>Mycenaceae</taxon>
        <taxon>Mycena</taxon>
    </lineage>
</organism>
<proteinExistence type="predicted"/>
<reference evidence="12" key="1">
    <citation type="submission" date="2023-03" db="EMBL/GenBank/DDBJ databases">
        <title>Massive genome expansion in bonnet fungi (Mycena s.s.) driven by repeated elements and novel gene families across ecological guilds.</title>
        <authorList>
            <consortium name="Lawrence Berkeley National Laboratory"/>
            <person name="Harder C.B."/>
            <person name="Miyauchi S."/>
            <person name="Viragh M."/>
            <person name="Kuo A."/>
            <person name="Thoen E."/>
            <person name="Andreopoulos B."/>
            <person name="Lu D."/>
            <person name="Skrede I."/>
            <person name="Drula E."/>
            <person name="Henrissat B."/>
            <person name="Morin E."/>
            <person name="Kohler A."/>
            <person name="Barry K."/>
            <person name="LaButti K."/>
            <person name="Morin E."/>
            <person name="Salamov A."/>
            <person name="Lipzen A."/>
            <person name="Mereny Z."/>
            <person name="Hegedus B."/>
            <person name="Baldrian P."/>
            <person name="Stursova M."/>
            <person name="Weitz H."/>
            <person name="Taylor A."/>
            <person name="Grigoriev I.V."/>
            <person name="Nagy L.G."/>
            <person name="Martin F."/>
            <person name="Kauserud H."/>
        </authorList>
    </citation>
    <scope>NUCLEOTIDE SEQUENCE</scope>
    <source>
        <strain evidence="12">CBHHK002</strain>
    </source>
</reference>
<evidence type="ECO:0000256" key="6">
    <source>
        <dbReference type="ARBA" id="ARBA00022842"/>
    </source>
</evidence>
<dbReference type="GO" id="GO:0008408">
    <property type="term" value="F:3'-5' exonuclease activity"/>
    <property type="evidence" value="ECO:0007669"/>
    <property type="project" value="InterPro"/>
</dbReference>
<dbReference type="GO" id="GO:0046872">
    <property type="term" value="F:metal ion binding"/>
    <property type="evidence" value="ECO:0007669"/>
    <property type="project" value="UniProtKB-KW"/>
</dbReference>
<dbReference type="InterPro" id="IPR012337">
    <property type="entry name" value="RNaseH-like_sf"/>
</dbReference>
<evidence type="ECO:0000259" key="11">
    <source>
        <dbReference type="Pfam" id="PF01612"/>
    </source>
</evidence>
<dbReference type="InterPro" id="IPR036397">
    <property type="entry name" value="RNaseH_sf"/>
</dbReference>
<evidence type="ECO:0000313" key="12">
    <source>
        <dbReference type="EMBL" id="KAJ7350653.1"/>
    </source>
</evidence>
<keyword evidence="3" id="KW-0479">Metal-binding</keyword>
<dbReference type="PANTHER" id="PTHR13620:SF109">
    <property type="entry name" value="3'-5' EXONUCLEASE"/>
    <property type="match status" value="1"/>
</dbReference>
<feature type="compositionally biased region" description="Low complexity" evidence="10">
    <location>
        <begin position="38"/>
        <end position="49"/>
    </location>
</feature>
<keyword evidence="7" id="KW-0539">Nucleus</keyword>
<protein>
    <recommendedName>
        <fullName evidence="8">3'-5' exonuclease</fullName>
    </recommendedName>
    <alternativeName>
        <fullName evidence="9">Werner Syndrome-like exonuclease</fullName>
    </alternativeName>
</protein>
<evidence type="ECO:0000256" key="3">
    <source>
        <dbReference type="ARBA" id="ARBA00022723"/>
    </source>
</evidence>
<keyword evidence="2" id="KW-0540">Nuclease</keyword>
<dbReference type="EMBL" id="JARIHO010000014">
    <property type="protein sequence ID" value="KAJ7350653.1"/>
    <property type="molecule type" value="Genomic_DNA"/>
</dbReference>
<sequence>MTSLTSIIDVFCHCLPCCSERRSRLPLNSSSMVPPSPLADSSPLLNPSSTVPPSPIPEYPAPPSISIKTLDNAEHHLSTIGPRDIVGFDLEWITVPKGPGYVKLSASKKKEKLRDQVLNASTFSIDWPNVPVCLAQIAMANNPVYLLHMREIGALPVNFVRICLSSDILKVSTGLFCGFACRSTFYIFELIFATADGQQLWDHFRLNLFSAVSLGYAARLAYPKDILPNLPYGNEPGLLLVVQRVLKLRIGKALQTSAWDSIPLSDEQIRYAATDAHAALASYIVIQKELAECGFAVNDDWFMYDIVNRARVMRGKEAAWTAQCPWWSTEEHIFIGRS</sequence>
<dbReference type="SUPFAM" id="SSF53098">
    <property type="entry name" value="Ribonuclease H-like"/>
    <property type="match status" value="1"/>
</dbReference>
<comment type="subcellular location">
    <subcellularLocation>
        <location evidence="1">Nucleus</location>
    </subcellularLocation>
</comment>
<dbReference type="Gene3D" id="3.30.420.10">
    <property type="entry name" value="Ribonuclease H-like superfamily/Ribonuclease H"/>
    <property type="match status" value="1"/>
</dbReference>
<keyword evidence="4" id="KW-0378">Hydrolase</keyword>
<keyword evidence="5" id="KW-0269">Exonuclease</keyword>
<dbReference type="PANTHER" id="PTHR13620">
    <property type="entry name" value="3-5 EXONUCLEASE"/>
    <property type="match status" value="1"/>
</dbReference>
<dbReference type="Pfam" id="PF01612">
    <property type="entry name" value="DNA_pol_A_exo1"/>
    <property type="match status" value="1"/>
</dbReference>
<dbReference type="GO" id="GO:0003676">
    <property type="term" value="F:nucleic acid binding"/>
    <property type="evidence" value="ECO:0007669"/>
    <property type="project" value="InterPro"/>
</dbReference>
<accession>A0AAD7A6L4</accession>
<evidence type="ECO:0000256" key="1">
    <source>
        <dbReference type="ARBA" id="ARBA00004123"/>
    </source>
</evidence>